<sequence length="39" mass="4435">MDKQEAFDGMVAWYECAHCGFRPIATEARSTCPRCDQPL</sequence>
<reference evidence="3" key="1">
    <citation type="submission" date="2016-10" db="EMBL/GenBank/DDBJ databases">
        <authorList>
            <person name="Varghese N."/>
            <person name="Submissions S."/>
        </authorList>
    </citation>
    <scope>NUCLEOTIDE SEQUENCE [LARGE SCALE GENOMIC DNA]</scope>
    <source>
        <strain evidence="3">CGMCC 1.10119</strain>
    </source>
</reference>
<proteinExistence type="predicted"/>
<dbReference type="InterPro" id="IPR055553">
    <property type="entry name" value="DUF7129"/>
</dbReference>
<dbReference type="EMBL" id="FNHL01000001">
    <property type="protein sequence ID" value="SDM05435.1"/>
    <property type="molecule type" value="Genomic_DNA"/>
</dbReference>
<evidence type="ECO:0000313" key="3">
    <source>
        <dbReference type="Proteomes" id="UP000199451"/>
    </source>
</evidence>
<protein>
    <recommendedName>
        <fullName evidence="1">DUF7129 domain-containing protein</fullName>
    </recommendedName>
</protein>
<accession>A0A1G9Q502</accession>
<evidence type="ECO:0000313" key="2">
    <source>
        <dbReference type="EMBL" id="SDM05435.1"/>
    </source>
</evidence>
<dbReference type="AlphaFoldDB" id="A0A1G9Q502"/>
<keyword evidence="3" id="KW-1185">Reference proteome</keyword>
<evidence type="ECO:0000259" key="1">
    <source>
        <dbReference type="Pfam" id="PF23455"/>
    </source>
</evidence>
<organism evidence="2 3">
    <name type="scientific">Halogranum gelatinilyticum</name>
    <dbReference type="NCBI Taxonomy" id="660521"/>
    <lineage>
        <taxon>Archaea</taxon>
        <taxon>Methanobacteriati</taxon>
        <taxon>Methanobacteriota</taxon>
        <taxon>Stenosarchaea group</taxon>
        <taxon>Halobacteria</taxon>
        <taxon>Halobacteriales</taxon>
        <taxon>Haloferacaceae</taxon>
    </lineage>
</organism>
<gene>
    <name evidence="2" type="ORF">SAMN04487949_0667</name>
</gene>
<dbReference type="SUPFAM" id="SSF57802">
    <property type="entry name" value="Rubredoxin-like"/>
    <property type="match status" value="1"/>
</dbReference>
<feature type="domain" description="DUF7129" evidence="1">
    <location>
        <begin position="13"/>
        <end position="38"/>
    </location>
</feature>
<name>A0A1G9Q502_9EURY</name>
<dbReference type="Proteomes" id="UP000199451">
    <property type="component" value="Unassembled WGS sequence"/>
</dbReference>
<dbReference type="Pfam" id="PF23455">
    <property type="entry name" value="DUF7129"/>
    <property type="match status" value="1"/>
</dbReference>